<dbReference type="AlphaFoldDB" id="A0A6G4U6H3"/>
<feature type="domain" description="Glycosyltransferase subfamily 4-like N-terminal" evidence="5">
    <location>
        <begin position="13"/>
        <end position="193"/>
    </location>
</feature>
<dbReference type="RefSeq" id="WP_165240290.1">
    <property type="nucleotide sequence ID" value="NZ_JAAKZV010000119.1"/>
</dbReference>
<keyword evidence="3 6" id="KW-0808">Transferase</keyword>
<organism evidence="6 7">
    <name type="scientific">Streptomyces coryli</name>
    <dbReference type="NCBI Taxonomy" id="1128680"/>
    <lineage>
        <taxon>Bacteria</taxon>
        <taxon>Bacillati</taxon>
        <taxon>Actinomycetota</taxon>
        <taxon>Actinomycetes</taxon>
        <taxon>Kitasatosporales</taxon>
        <taxon>Streptomycetaceae</taxon>
        <taxon>Streptomyces</taxon>
    </lineage>
</organism>
<evidence type="ECO:0000256" key="2">
    <source>
        <dbReference type="ARBA" id="ARBA00022676"/>
    </source>
</evidence>
<reference evidence="6 7" key="1">
    <citation type="submission" date="2020-02" db="EMBL/GenBank/DDBJ databases">
        <title>Whole-genome analyses of novel actinobacteria.</title>
        <authorList>
            <person name="Sahin N."/>
        </authorList>
    </citation>
    <scope>NUCLEOTIDE SEQUENCE [LARGE SCALE GENOMIC DNA]</scope>
    <source>
        <strain evidence="6 7">A7024</strain>
    </source>
</reference>
<feature type="domain" description="Glycosyl transferase family 1" evidence="4">
    <location>
        <begin position="200"/>
        <end position="362"/>
    </location>
</feature>
<dbReference type="InterPro" id="IPR028098">
    <property type="entry name" value="Glyco_trans_4-like_N"/>
</dbReference>
<name>A0A6G4U6H3_9ACTN</name>
<evidence type="ECO:0000259" key="5">
    <source>
        <dbReference type="Pfam" id="PF13439"/>
    </source>
</evidence>
<accession>A0A6G4U6H3</accession>
<dbReference type="SUPFAM" id="SSF53756">
    <property type="entry name" value="UDP-Glycosyltransferase/glycogen phosphorylase"/>
    <property type="match status" value="1"/>
</dbReference>
<comment type="caution">
    <text evidence="6">The sequence shown here is derived from an EMBL/GenBank/DDBJ whole genome shotgun (WGS) entry which is preliminary data.</text>
</comment>
<evidence type="ECO:0000256" key="3">
    <source>
        <dbReference type="ARBA" id="ARBA00022679"/>
    </source>
</evidence>
<protein>
    <recommendedName>
        <fullName evidence="1">D-inositol 3-phosphate glycosyltransferase</fullName>
    </recommendedName>
</protein>
<gene>
    <name evidence="6" type="ORF">G5C51_24155</name>
</gene>
<keyword evidence="7" id="KW-1185">Reference proteome</keyword>
<evidence type="ECO:0000256" key="1">
    <source>
        <dbReference type="ARBA" id="ARBA00021292"/>
    </source>
</evidence>
<dbReference type="GO" id="GO:0016757">
    <property type="term" value="F:glycosyltransferase activity"/>
    <property type="evidence" value="ECO:0007669"/>
    <property type="project" value="InterPro"/>
</dbReference>
<feature type="non-terminal residue" evidence="6">
    <location>
        <position position="405"/>
    </location>
</feature>
<dbReference type="CDD" id="cd03820">
    <property type="entry name" value="GT4_AmsD-like"/>
    <property type="match status" value="1"/>
</dbReference>
<dbReference type="Proteomes" id="UP000481583">
    <property type="component" value="Unassembled WGS sequence"/>
</dbReference>
<dbReference type="EMBL" id="JAAKZV010000119">
    <property type="protein sequence ID" value="NGN66988.1"/>
    <property type="molecule type" value="Genomic_DNA"/>
</dbReference>
<evidence type="ECO:0000313" key="7">
    <source>
        <dbReference type="Proteomes" id="UP000481583"/>
    </source>
</evidence>
<sequence>MKIAFLLYNAYGIGGTIRSTFNLAGALSKRHDVTIVSVHKTAKRPALPLAKKVKVVDLVDLRKSQPSYEGGHPLAAEQRTIMPSDGPAHGAGGQGGLLSEIRIEQYLRGTDADVVVATRPFLVACLAEFGDGRYLRIGQEHLTHSMHREPVRSEQNAAIAGLDAWITVSEGDAEAYRKALGPTDTHIQCIPNGSPAPAVEPAAGDAKVVVAAGRLIRVKRYERLIEAFGKVAAQRPDWTLRIYGRGGKRDALRQRIDELGLHNNVFLMGPHSPIETEWAKGAIAAVSSDGESFGMTIVEAMHCGVPVISTDCDYGPGEIITDGQDGVLVPMGKGVVDAYADALLKLIDDEDRRHEMGRNAREKARRYLPERIAERYEDLFALLRPVPPADEPALAATPPAPTAIP</sequence>
<keyword evidence="2" id="KW-0328">Glycosyltransferase</keyword>
<evidence type="ECO:0000313" key="6">
    <source>
        <dbReference type="EMBL" id="NGN66988.1"/>
    </source>
</evidence>
<dbReference type="Pfam" id="PF00534">
    <property type="entry name" value="Glycos_transf_1"/>
    <property type="match status" value="1"/>
</dbReference>
<proteinExistence type="predicted"/>
<dbReference type="PANTHER" id="PTHR12526">
    <property type="entry name" value="GLYCOSYLTRANSFERASE"/>
    <property type="match status" value="1"/>
</dbReference>
<dbReference type="PANTHER" id="PTHR12526:SF627">
    <property type="entry name" value="D-RHAMNOSYLTRANSFERASE WBPZ"/>
    <property type="match status" value="1"/>
</dbReference>
<dbReference type="Pfam" id="PF13439">
    <property type="entry name" value="Glyco_transf_4"/>
    <property type="match status" value="1"/>
</dbReference>
<dbReference type="InterPro" id="IPR001296">
    <property type="entry name" value="Glyco_trans_1"/>
</dbReference>
<dbReference type="Gene3D" id="3.40.50.2000">
    <property type="entry name" value="Glycogen Phosphorylase B"/>
    <property type="match status" value="2"/>
</dbReference>
<evidence type="ECO:0000259" key="4">
    <source>
        <dbReference type="Pfam" id="PF00534"/>
    </source>
</evidence>